<sequence length="69" mass="8086">MRQNLIPEIAISRRNQIVGVNVDASPTSVPYSLEMYFRPTMAMCLTLKEWKVAAYIFERQRCNEEPHLE</sequence>
<protein>
    <submittedName>
        <fullName evidence="1">Uncharacterized protein</fullName>
    </submittedName>
</protein>
<organism evidence="1 2">
    <name type="scientific">Stylosanthes scabra</name>
    <dbReference type="NCBI Taxonomy" id="79078"/>
    <lineage>
        <taxon>Eukaryota</taxon>
        <taxon>Viridiplantae</taxon>
        <taxon>Streptophyta</taxon>
        <taxon>Embryophyta</taxon>
        <taxon>Tracheophyta</taxon>
        <taxon>Spermatophyta</taxon>
        <taxon>Magnoliopsida</taxon>
        <taxon>eudicotyledons</taxon>
        <taxon>Gunneridae</taxon>
        <taxon>Pentapetalae</taxon>
        <taxon>rosids</taxon>
        <taxon>fabids</taxon>
        <taxon>Fabales</taxon>
        <taxon>Fabaceae</taxon>
        <taxon>Papilionoideae</taxon>
        <taxon>50 kb inversion clade</taxon>
        <taxon>dalbergioids sensu lato</taxon>
        <taxon>Dalbergieae</taxon>
        <taxon>Pterocarpus clade</taxon>
        <taxon>Stylosanthes</taxon>
    </lineage>
</organism>
<evidence type="ECO:0000313" key="2">
    <source>
        <dbReference type="Proteomes" id="UP001341840"/>
    </source>
</evidence>
<dbReference type="EMBL" id="JASCZI010151047">
    <property type="protein sequence ID" value="MED6167811.1"/>
    <property type="molecule type" value="Genomic_DNA"/>
</dbReference>
<reference evidence="1 2" key="1">
    <citation type="journal article" date="2023" name="Plants (Basel)">
        <title>Bridging the Gap: Combining Genomics and Transcriptomics Approaches to Understand Stylosanthes scabra, an Orphan Legume from the Brazilian Caatinga.</title>
        <authorList>
            <person name="Ferreira-Neto J.R.C."/>
            <person name="da Silva M.D."/>
            <person name="Binneck E."/>
            <person name="de Melo N.F."/>
            <person name="da Silva R.H."/>
            <person name="de Melo A.L.T.M."/>
            <person name="Pandolfi V."/>
            <person name="Bustamante F.O."/>
            <person name="Brasileiro-Vidal A.C."/>
            <person name="Benko-Iseppon A.M."/>
        </authorList>
    </citation>
    <scope>NUCLEOTIDE SEQUENCE [LARGE SCALE GENOMIC DNA]</scope>
    <source>
        <tissue evidence="1">Leaves</tissue>
    </source>
</reference>
<gene>
    <name evidence="1" type="ORF">PIB30_006091</name>
</gene>
<keyword evidence="2" id="KW-1185">Reference proteome</keyword>
<accession>A0ABU6V390</accession>
<evidence type="ECO:0000313" key="1">
    <source>
        <dbReference type="EMBL" id="MED6167811.1"/>
    </source>
</evidence>
<name>A0ABU6V390_9FABA</name>
<comment type="caution">
    <text evidence="1">The sequence shown here is derived from an EMBL/GenBank/DDBJ whole genome shotgun (WGS) entry which is preliminary data.</text>
</comment>
<proteinExistence type="predicted"/>
<dbReference type="Proteomes" id="UP001341840">
    <property type="component" value="Unassembled WGS sequence"/>
</dbReference>